<feature type="region of interest" description="Disordered" evidence="1">
    <location>
        <begin position="105"/>
        <end position="127"/>
    </location>
</feature>
<evidence type="ECO:0000313" key="2">
    <source>
        <dbReference type="EMBL" id="GAA1996436.1"/>
    </source>
</evidence>
<comment type="caution">
    <text evidence="2">The sequence shown here is derived from an EMBL/GenBank/DDBJ whole genome shotgun (WGS) entry which is preliminary data.</text>
</comment>
<proteinExistence type="predicted"/>
<evidence type="ECO:0000313" key="3">
    <source>
        <dbReference type="Proteomes" id="UP001500326"/>
    </source>
</evidence>
<gene>
    <name evidence="2" type="ORF">GCM10009777_36570</name>
</gene>
<sequence length="127" mass="14294">MMHESPTGHEDGTFKRFTEREALELTTDDFPVSSRHPHFVADAEKRIRAGLAPEHQVSWVRVSDLLSSGTGRIAGRGIDFEAELARRLRHPVDLTRRSIRDRRASLPPLDAFGRGHSQTTRNALGRS</sequence>
<accession>A0ABP5EH60</accession>
<protein>
    <submittedName>
        <fullName evidence="2">Uncharacterized protein</fullName>
    </submittedName>
</protein>
<feature type="compositionally biased region" description="Polar residues" evidence="1">
    <location>
        <begin position="116"/>
        <end position="127"/>
    </location>
</feature>
<reference evidence="3" key="1">
    <citation type="journal article" date="2019" name="Int. J. Syst. Evol. Microbiol.">
        <title>The Global Catalogue of Microorganisms (GCM) 10K type strain sequencing project: providing services to taxonomists for standard genome sequencing and annotation.</title>
        <authorList>
            <consortium name="The Broad Institute Genomics Platform"/>
            <consortium name="The Broad Institute Genome Sequencing Center for Infectious Disease"/>
            <person name="Wu L."/>
            <person name="Ma J."/>
        </authorList>
    </citation>
    <scope>NUCLEOTIDE SEQUENCE [LARGE SCALE GENOMIC DNA]</scope>
    <source>
        <strain evidence="3">JCM 14902</strain>
    </source>
</reference>
<evidence type="ECO:0000256" key="1">
    <source>
        <dbReference type="SAM" id="MobiDB-lite"/>
    </source>
</evidence>
<keyword evidence="3" id="KW-1185">Reference proteome</keyword>
<dbReference type="EMBL" id="BAAAOH010000001">
    <property type="protein sequence ID" value="GAA1996436.1"/>
    <property type="molecule type" value="Genomic_DNA"/>
</dbReference>
<name>A0ABP5EH60_9MICO</name>
<dbReference type="Proteomes" id="UP001500326">
    <property type="component" value="Unassembled WGS sequence"/>
</dbReference>
<organism evidence="2 3">
    <name type="scientific">Microbacterium pumilum</name>
    <dbReference type="NCBI Taxonomy" id="344165"/>
    <lineage>
        <taxon>Bacteria</taxon>
        <taxon>Bacillati</taxon>
        <taxon>Actinomycetota</taxon>
        <taxon>Actinomycetes</taxon>
        <taxon>Micrococcales</taxon>
        <taxon>Microbacteriaceae</taxon>
        <taxon>Microbacterium</taxon>
    </lineage>
</organism>